<accession>A0ABX3MY45</accession>
<proteinExistence type="predicted"/>
<reference evidence="1 2" key="1">
    <citation type="submission" date="2016-11" db="EMBL/GenBank/DDBJ databases">
        <title>A multilocus sequence analysis scheme for characterization of bacteria in the genus Thioclava.</title>
        <authorList>
            <person name="Liu Y."/>
            <person name="Shao Z."/>
        </authorList>
    </citation>
    <scope>NUCLEOTIDE SEQUENCE [LARGE SCALE GENOMIC DNA]</scope>
    <source>
        <strain evidence="1 2">TAW-CT134</strain>
    </source>
</reference>
<keyword evidence="2" id="KW-1185">Reference proteome</keyword>
<gene>
    <name evidence="1" type="ORF">BMI91_11215</name>
</gene>
<name>A0ABX3MY45_9RHOB</name>
<evidence type="ECO:0000313" key="2">
    <source>
        <dbReference type="Proteomes" id="UP000190787"/>
    </source>
</evidence>
<sequence>MTFEDSHAIFHIGAPKCGSSALQAAWSAEPDRPSRAGLRVRYIGAVRVGGKLMPSRGRAVRRAAALSSYGYVSMPDPGREVAAKSLGDFVLREIARARRHRYIPFFSNEGWIRRPEFFTRLLSDLGHPPVTVLAFLRPPLTWMNAAFWQWGVWSRPRFDDWISSRRVPFSFGEDLAAWARIPNVGLQVASAKQDVVTFADALLGTPGSATGPCHSTGSAAQFGFLLRNRRFRPDSHRAEIEFVLQRQMANGPMLRRAWAIAPHHVETLQRLAQSHRRELERVLPAVQAEEIFDDPLWTAPYPYHPEIERGPAPLDDLGELRAFAGQLLSKPLSEGAELGALDASIAERLGVLLREDRSHLWRTALLRAPRDQTPRPRSFTLRGDPGSSS</sequence>
<evidence type="ECO:0000313" key="1">
    <source>
        <dbReference type="EMBL" id="OOY24585.1"/>
    </source>
</evidence>
<dbReference type="Proteomes" id="UP000190787">
    <property type="component" value="Unassembled WGS sequence"/>
</dbReference>
<dbReference type="EMBL" id="MPZV01000002">
    <property type="protein sequence ID" value="OOY24585.1"/>
    <property type="molecule type" value="Genomic_DNA"/>
</dbReference>
<evidence type="ECO:0008006" key="3">
    <source>
        <dbReference type="Google" id="ProtNLM"/>
    </source>
</evidence>
<protein>
    <recommendedName>
        <fullName evidence="3">Sulfotransferase family protein</fullName>
    </recommendedName>
</protein>
<comment type="caution">
    <text evidence="1">The sequence shown here is derived from an EMBL/GenBank/DDBJ whole genome shotgun (WGS) entry which is preliminary data.</text>
</comment>
<organism evidence="1 2">
    <name type="scientific">Thioclava sediminum</name>
    <dbReference type="NCBI Taxonomy" id="1915319"/>
    <lineage>
        <taxon>Bacteria</taxon>
        <taxon>Pseudomonadati</taxon>
        <taxon>Pseudomonadota</taxon>
        <taxon>Alphaproteobacteria</taxon>
        <taxon>Rhodobacterales</taxon>
        <taxon>Paracoccaceae</taxon>
        <taxon>Thioclava</taxon>
    </lineage>
</organism>
<dbReference type="RefSeq" id="WP_078604951.1">
    <property type="nucleotide sequence ID" value="NZ_MPZV01000002.1"/>
</dbReference>